<dbReference type="Proteomes" id="UP000011645">
    <property type="component" value="Unassembled WGS sequence"/>
</dbReference>
<accession>L9W094</accession>
<comment type="caution">
    <text evidence="1">The sequence shown here is derived from an EMBL/GenBank/DDBJ whole genome shotgun (WGS) entry which is preliminary data.</text>
</comment>
<name>L9W094_HALJB</name>
<evidence type="ECO:0000313" key="2">
    <source>
        <dbReference type="Proteomes" id="UP000011645"/>
    </source>
</evidence>
<protein>
    <submittedName>
        <fullName evidence="1">Uncharacterized protein</fullName>
    </submittedName>
</protein>
<organism evidence="1 2">
    <name type="scientific">Halalkalicoccus jeotgali (strain DSM 18796 / CECT 7217 / JCM 14584 / KCTC 4019 / B3)</name>
    <dbReference type="NCBI Taxonomy" id="795797"/>
    <lineage>
        <taxon>Archaea</taxon>
        <taxon>Methanobacteriati</taxon>
        <taxon>Methanobacteriota</taxon>
        <taxon>Stenosarchaea group</taxon>
        <taxon>Halobacteria</taxon>
        <taxon>Halobacteriales</taxon>
        <taxon>Halococcaceae</taxon>
        <taxon>Halalkalicoccus</taxon>
    </lineage>
</organism>
<dbReference type="EMBL" id="AOHV01000002">
    <property type="protein sequence ID" value="ELY41738.1"/>
    <property type="molecule type" value="Genomic_DNA"/>
</dbReference>
<proteinExistence type="predicted"/>
<sequence>MLCSVASKHLDRAIIPFDWNRYFMDFPWMLEPLDDIRTDIQTIRSMIQLPASRFK</sequence>
<reference evidence="1 2" key="1">
    <citation type="journal article" date="2014" name="PLoS Genet.">
        <title>Phylogenetically driven sequencing of extremely halophilic archaea reveals strategies for static and dynamic osmo-response.</title>
        <authorList>
            <person name="Becker E.A."/>
            <person name="Seitzer P.M."/>
            <person name="Tritt A."/>
            <person name="Larsen D."/>
            <person name="Krusor M."/>
            <person name="Yao A.I."/>
            <person name="Wu D."/>
            <person name="Madern D."/>
            <person name="Eisen J.A."/>
            <person name="Darling A.E."/>
            <person name="Facciotti M.T."/>
        </authorList>
    </citation>
    <scope>NUCLEOTIDE SEQUENCE [LARGE SCALE GENOMIC DNA]</scope>
    <source>
        <strain evidence="2">DSM 18796 / CECT 7217 / JCM 14584 / KCTC 4019 / B3</strain>
    </source>
</reference>
<dbReference type="AlphaFoldDB" id="L9W094"/>
<keyword evidence="2" id="KW-1185">Reference proteome</keyword>
<gene>
    <name evidence="1" type="ORF">C497_00585</name>
</gene>
<evidence type="ECO:0000313" key="1">
    <source>
        <dbReference type="EMBL" id="ELY41738.1"/>
    </source>
</evidence>